<dbReference type="EMBL" id="BGPR01109617">
    <property type="protein sequence ID" value="GBM86517.1"/>
    <property type="molecule type" value="Genomic_DNA"/>
</dbReference>
<gene>
    <name evidence="2" type="ORF">AVEN_205116_1</name>
</gene>
<evidence type="ECO:0000313" key="2">
    <source>
        <dbReference type="EMBL" id="GBM86517.1"/>
    </source>
</evidence>
<evidence type="ECO:0000256" key="1">
    <source>
        <dbReference type="SAM" id="Phobius"/>
    </source>
</evidence>
<comment type="caution">
    <text evidence="2">The sequence shown here is derived from an EMBL/GenBank/DDBJ whole genome shotgun (WGS) entry which is preliminary data.</text>
</comment>
<feature type="transmembrane region" description="Helical" evidence="1">
    <location>
        <begin position="115"/>
        <end position="141"/>
    </location>
</feature>
<organism evidence="2 3">
    <name type="scientific">Araneus ventricosus</name>
    <name type="common">Orbweaver spider</name>
    <name type="synonym">Epeira ventricosa</name>
    <dbReference type="NCBI Taxonomy" id="182803"/>
    <lineage>
        <taxon>Eukaryota</taxon>
        <taxon>Metazoa</taxon>
        <taxon>Ecdysozoa</taxon>
        <taxon>Arthropoda</taxon>
        <taxon>Chelicerata</taxon>
        <taxon>Arachnida</taxon>
        <taxon>Araneae</taxon>
        <taxon>Araneomorphae</taxon>
        <taxon>Entelegynae</taxon>
        <taxon>Araneoidea</taxon>
        <taxon>Araneidae</taxon>
        <taxon>Araneus</taxon>
    </lineage>
</organism>
<dbReference type="Proteomes" id="UP000499080">
    <property type="component" value="Unassembled WGS sequence"/>
</dbReference>
<accession>A0A4Y2J8W5</accession>
<keyword evidence="1" id="KW-0812">Transmembrane</keyword>
<reference evidence="2 3" key="1">
    <citation type="journal article" date="2019" name="Sci. Rep.">
        <title>Orb-weaving spider Araneus ventricosus genome elucidates the spidroin gene catalogue.</title>
        <authorList>
            <person name="Kono N."/>
            <person name="Nakamura H."/>
            <person name="Ohtoshi R."/>
            <person name="Moran D.A.P."/>
            <person name="Shinohara A."/>
            <person name="Yoshida Y."/>
            <person name="Fujiwara M."/>
            <person name="Mori M."/>
            <person name="Tomita M."/>
            <person name="Arakawa K."/>
        </authorList>
    </citation>
    <scope>NUCLEOTIDE SEQUENCE [LARGE SCALE GENOMIC DNA]</scope>
</reference>
<keyword evidence="1" id="KW-0472">Membrane</keyword>
<dbReference type="AlphaFoldDB" id="A0A4Y2J8W5"/>
<proteinExistence type="predicted"/>
<evidence type="ECO:0000313" key="3">
    <source>
        <dbReference type="Proteomes" id="UP000499080"/>
    </source>
</evidence>
<name>A0A4Y2J8W5_ARAVE</name>
<sequence>MEKTRIFVEIYCKNRGSNVACSFDLIPQNRLSSISSNRILNVIRNFGFGQSFVHDINFANRDVAFLYRTSGPSTAERCSSFIDAMFCQKEKLRETKTLVDNFILKKMRTMNTLTVWDVCILVRSLLSAFIGSLVKLAVIVADQTQPN</sequence>
<keyword evidence="1" id="KW-1133">Transmembrane helix</keyword>
<protein>
    <submittedName>
        <fullName evidence="2">Uncharacterized protein</fullName>
    </submittedName>
</protein>
<keyword evidence="3" id="KW-1185">Reference proteome</keyword>